<sequence length="319" mass="35117">MTAIRTEGLTKFYGDVRGIEDVSFEVREGEVFGFLGPNGAGKTTAMRTLLGFLKPTGGEAWLLGHDVSDPDELRAAKARVGYLPSDPGLDEGVTGKRLLRYYGALQGDERSDELLELFDPPLDRKVGEYSRGNKQMLALVLAFMHDPDLLVMDEPTSGLDPLKQERFNEFLRHEVASGKTAFLSSHVLSEVQKTCDRVGIIRNGHLAEVETVDDLLTRGGKVVTARFDERVAREEFDLPGADDLRVTDEDGTTSVSFTFTGNYDTLLARLTDHTVLDLDVRDAPLEDVFMRFYGEGPERPANGRDPATEETGDAGEVTA</sequence>
<keyword evidence="8" id="KW-1185">Reference proteome</keyword>
<dbReference type="GO" id="GO:0016887">
    <property type="term" value="F:ATP hydrolysis activity"/>
    <property type="evidence" value="ECO:0007669"/>
    <property type="project" value="InterPro"/>
</dbReference>
<dbReference type="GeneID" id="74944407"/>
<evidence type="ECO:0000256" key="4">
    <source>
        <dbReference type="ARBA" id="ARBA00022840"/>
    </source>
</evidence>
<evidence type="ECO:0000259" key="6">
    <source>
        <dbReference type="PROSITE" id="PS50893"/>
    </source>
</evidence>
<evidence type="ECO:0000313" key="8">
    <source>
        <dbReference type="Proteomes" id="UP001057580"/>
    </source>
</evidence>
<comment type="similarity">
    <text evidence="1">Belongs to the ABC transporter superfamily.</text>
</comment>
<dbReference type="SUPFAM" id="SSF52540">
    <property type="entry name" value="P-loop containing nucleoside triphosphate hydrolases"/>
    <property type="match status" value="1"/>
</dbReference>
<name>A0A9E7R1K4_9EURY</name>
<dbReference type="Proteomes" id="UP001057580">
    <property type="component" value="Chromosome"/>
</dbReference>
<dbReference type="Pfam" id="PF00005">
    <property type="entry name" value="ABC_tran"/>
    <property type="match status" value="1"/>
</dbReference>
<evidence type="ECO:0000256" key="3">
    <source>
        <dbReference type="ARBA" id="ARBA00022741"/>
    </source>
</evidence>
<dbReference type="Gene3D" id="3.40.50.300">
    <property type="entry name" value="P-loop containing nucleotide triphosphate hydrolases"/>
    <property type="match status" value="1"/>
</dbReference>
<dbReference type="SMART" id="SM00382">
    <property type="entry name" value="AAA"/>
    <property type="match status" value="1"/>
</dbReference>
<reference evidence="7" key="1">
    <citation type="submission" date="2022-09" db="EMBL/GenBank/DDBJ databases">
        <title>Diverse halophilic archaea isolated from saline environments.</title>
        <authorList>
            <person name="Cui H.-L."/>
        </authorList>
    </citation>
    <scope>NUCLEOTIDE SEQUENCE</scope>
    <source>
        <strain evidence="7">ZS-35-S2</strain>
    </source>
</reference>
<dbReference type="PROSITE" id="PS50893">
    <property type="entry name" value="ABC_TRANSPORTER_2"/>
    <property type="match status" value="1"/>
</dbReference>
<proteinExistence type="inferred from homology"/>
<keyword evidence="4 7" id="KW-0067">ATP-binding</keyword>
<dbReference type="CDD" id="cd03230">
    <property type="entry name" value="ABC_DR_subfamily_A"/>
    <property type="match status" value="1"/>
</dbReference>
<dbReference type="InterPro" id="IPR003593">
    <property type="entry name" value="AAA+_ATPase"/>
</dbReference>
<evidence type="ECO:0000313" key="7">
    <source>
        <dbReference type="EMBL" id="UWM54050.1"/>
    </source>
</evidence>
<feature type="domain" description="ABC transporter" evidence="6">
    <location>
        <begin position="4"/>
        <end position="228"/>
    </location>
</feature>
<evidence type="ECO:0000256" key="2">
    <source>
        <dbReference type="ARBA" id="ARBA00022448"/>
    </source>
</evidence>
<dbReference type="EMBL" id="CP104003">
    <property type="protein sequence ID" value="UWM54050.1"/>
    <property type="molecule type" value="Genomic_DNA"/>
</dbReference>
<keyword evidence="3" id="KW-0547">Nucleotide-binding</keyword>
<organism evidence="7 8">
    <name type="scientific">Salinirubellus salinus</name>
    <dbReference type="NCBI Taxonomy" id="1364945"/>
    <lineage>
        <taxon>Archaea</taxon>
        <taxon>Methanobacteriati</taxon>
        <taxon>Methanobacteriota</taxon>
        <taxon>Stenosarchaea group</taxon>
        <taxon>Halobacteria</taxon>
        <taxon>Halobacteriales</taxon>
        <taxon>Natronomonadaceae</taxon>
        <taxon>Salinirubellus</taxon>
    </lineage>
</organism>
<evidence type="ECO:0000256" key="1">
    <source>
        <dbReference type="ARBA" id="ARBA00005417"/>
    </source>
</evidence>
<protein>
    <submittedName>
        <fullName evidence="7">ABC transporter ATP-binding protein</fullName>
    </submittedName>
</protein>
<dbReference type="KEGG" id="ssai:N0B31_18255"/>
<accession>A0A9E7R1K4</accession>
<dbReference type="InterPro" id="IPR003439">
    <property type="entry name" value="ABC_transporter-like_ATP-bd"/>
</dbReference>
<dbReference type="InterPro" id="IPR027417">
    <property type="entry name" value="P-loop_NTPase"/>
</dbReference>
<dbReference type="RefSeq" id="WP_260593044.1">
    <property type="nucleotide sequence ID" value="NZ_CP104003.1"/>
</dbReference>
<gene>
    <name evidence="7" type="ORF">N0B31_18255</name>
</gene>
<dbReference type="PANTHER" id="PTHR43335">
    <property type="entry name" value="ABC TRANSPORTER, ATP-BINDING PROTEIN"/>
    <property type="match status" value="1"/>
</dbReference>
<dbReference type="GO" id="GO:0005524">
    <property type="term" value="F:ATP binding"/>
    <property type="evidence" value="ECO:0007669"/>
    <property type="project" value="UniProtKB-KW"/>
</dbReference>
<keyword evidence="2" id="KW-0813">Transport</keyword>
<evidence type="ECO:0000256" key="5">
    <source>
        <dbReference type="SAM" id="MobiDB-lite"/>
    </source>
</evidence>
<feature type="region of interest" description="Disordered" evidence="5">
    <location>
        <begin position="294"/>
        <end position="319"/>
    </location>
</feature>
<dbReference type="AlphaFoldDB" id="A0A9E7R1K4"/>